<dbReference type="EMBL" id="JACJTU010000087">
    <property type="protein sequence ID" value="MBD2739466.1"/>
    <property type="molecule type" value="Genomic_DNA"/>
</dbReference>
<organism evidence="2 3">
    <name type="scientific">Nostoc paludosum FACHB-159</name>
    <dbReference type="NCBI Taxonomy" id="2692908"/>
    <lineage>
        <taxon>Bacteria</taxon>
        <taxon>Bacillati</taxon>
        <taxon>Cyanobacteriota</taxon>
        <taxon>Cyanophyceae</taxon>
        <taxon>Nostocales</taxon>
        <taxon>Nostocaceae</taxon>
        <taxon>Nostoc</taxon>
    </lineage>
</organism>
<dbReference type="Proteomes" id="UP000637383">
    <property type="component" value="Unassembled WGS sequence"/>
</dbReference>
<gene>
    <name evidence="2" type="ORF">H6H03_37370</name>
</gene>
<reference evidence="2 3" key="1">
    <citation type="journal article" date="2020" name="ISME J.">
        <title>Comparative genomics reveals insights into cyanobacterial evolution and habitat adaptation.</title>
        <authorList>
            <person name="Chen M.Y."/>
            <person name="Teng W.K."/>
            <person name="Zhao L."/>
            <person name="Hu C.X."/>
            <person name="Zhou Y.K."/>
            <person name="Han B.P."/>
            <person name="Song L.R."/>
            <person name="Shu W.S."/>
        </authorList>
    </citation>
    <scope>NUCLEOTIDE SEQUENCE [LARGE SCALE GENOMIC DNA]</scope>
    <source>
        <strain evidence="2 3">FACHB-159</strain>
    </source>
</reference>
<keyword evidence="3" id="KW-1185">Reference proteome</keyword>
<sequence>MTRTNSKLPKENKFNREIYAVTYLCFYCGAIATSDVLQTLTAIAPTGVRSSNKRKDPPTNQLQENKNND</sequence>
<evidence type="ECO:0008006" key="4">
    <source>
        <dbReference type="Google" id="ProtNLM"/>
    </source>
</evidence>
<feature type="compositionally biased region" description="Polar residues" evidence="1">
    <location>
        <begin position="58"/>
        <end position="69"/>
    </location>
</feature>
<name>A0ABR8KKY5_9NOSO</name>
<evidence type="ECO:0000313" key="2">
    <source>
        <dbReference type="EMBL" id="MBD2739466.1"/>
    </source>
</evidence>
<dbReference type="RefSeq" id="WP_190959966.1">
    <property type="nucleotide sequence ID" value="NZ_JACJTU010000087.1"/>
</dbReference>
<evidence type="ECO:0000256" key="1">
    <source>
        <dbReference type="SAM" id="MobiDB-lite"/>
    </source>
</evidence>
<proteinExistence type="predicted"/>
<accession>A0ABR8KKY5</accession>
<protein>
    <recommendedName>
        <fullName evidence="4">Transposase</fullName>
    </recommendedName>
</protein>
<comment type="caution">
    <text evidence="2">The sequence shown here is derived from an EMBL/GenBank/DDBJ whole genome shotgun (WGS) entry which is preliminary data.</text>
</comment>
<feature type="region of interest" description="Disordered" evidence="1">
    <location>
        <begin position="45"/>
        <end position="69"/>
    </location>
</feature>
<evidence type="ECO:0000313" key="3">
    <source>
        <dbReference type="Proteomes" id="UP000637383"/>
    </source>
</evidence>